<dbReference type="GO" id="GO:0009279">
    <property type="term" value="C:cell outer membrane"/>
    <property type="evidence" value="ECO:0007669"/>
    <property type="project" value="UniProtKB-SubCell"/>
</dbReference>
<comment type="subcellular location">
    <subcellularLocation>
        <location evidence="1 10">Cell outer membrane</location>
        <topology evidence="1 10">Multi-pass membrane protein</topology>
    </subcellularLocation>
</comment>
<evidence type="ECO:0000256" key="9">
    <source>
        <dbReference type="ARBA" id="ARBA00023237"/>
    </source>
</evidence>
<dbReference type="GO" id="GO:0015344">
    <property type="term" value="F:siderophore uptake transmembrane transporter activity"/>
    <property type="evidence" value="ECO:0007669"/>
    <property type="project" value="TreeGrafter"/>
</dbReference>
<keyword evidence="4 10" id="KW-0812">Transmembrane</keyword>
<evidence type="ECO:0000256" key="2">
    <source>
        <dbReference type="ARBA" id="ARBA00022448"/>
    </source>
</evidence>
<keyword evidence="7 10" id="KW-0472">Membrane</keyword>
<evidence type="ECO:0000256" key="3">
    <source>
        <dbReference type="ARBA" id="ARBA00022452"/>
    </source>
</evidence>
<proteinExistence type="inferred from homology"/>
<evidence type="ECO:0000313" key="16">
    <source>
        <dbReference type="Proteomes" id="UP000287502"/>
    </source>
</evidence>
<keyword evidence="9 10" id="KW-0998">Cell outer membrane</keyword>
<evidence type="ECO:0000256" key="8">
    <source>
        <dbReference type="ARBA" id="ARBA00023170"/>
    </source>
</evidence>
<evidence type="ECO:0000256" key="12">
    <source>
        <dbReference type="SAM" id="MobiDB-lite"/>
    </source>
</evidence>
<dbReference type="Pfam" id="PF07715">
    <property type="entry name" value="Plug"/>
    <property type="match status" value="1"/>
</dbReference>
<dbReference type="Gene3D" id="2.40.170.20">
    <property type="entry name" value="TonB-dependent receptor, beta-barrel domain"/>
    <property type="match status" value="1"/>
</dbReference>
<protein>
    <submittedName>
        <fullName evidence="15">TonB-dependent receptor</fullName>
    </submittedName>
</protein>
<dbReference type="PROSITE" id="PS52016">
    <property type="entry name" value="TONB_DEPENDENT_REC_3"/>
    <property type="match status" value="1"/>
</dbReference>
<evidence type="ECO:0000256" key="7">
    <source>
        <dbReference type="ARBA" id="ARBA00023136"/>
    </source>
</evidence>
<evidence type="ECO:0000256" key="11">
    <source>
        <dbReference type="RuleBase" id="RU003357"/>
    </source>
</evidence>
<dbReference type="InterPro" id="IPR000531">
    <property type="entry name" value="Beta-barrel_TonB"/>
</dbReference>
<dbReference type="InterPro" id="IPR037066">
    <property type="entry name" value="Plug_dom_sf"/>
</dbReference>
<keyword evidence="2 10" id="KW-0813">Transport</keyword>
<dbReference type="Pfam" id="PF00593">
    <property type="entry name" value="TonB_dep_Rec_b-barrel"/>
    <property type="match status" value="1"/>
</dbReference>
<dbReference type="PANTHER" id="PTHR30069:SF29">
    <property type="entry name" value="HEMOGLOBIN AND HEMOGLOBIN-HAPTOGLOBIN-BINDING PROTEIN 1-RELATED"/>
    <property type="match status" value="1"/>
</dbReference>
<dbReference type="PANTHER" id="PTHR30069">
    <property type="entry name" value="TONB-DEPENDENT OUTER MEMBRANE RECEPTOR"/>
    <property type="match status" value="1"/>
</dbReference>
<dbReference type="EMBL" id="CP035108">
    <property type="protein sequence ID" value="QAR34445.1"/>
    <property type="molecule type" value="Genomic_DNA"/>
</dbReference>
<accession>A0A3R6B007</accession>
<keyword evidence="3 10" id="KW-1134">Transmembrane beta strand</keyword>
<dbReference type="Gene3D" id="2.170.130.10">
    <property type="entry name" value="TonB-dependent receptor, plug domain"/>
    <property type="match status" value="1"/>
</dbReference>
<evidence type="ECO:0000259" key="13">
    <source>
        <dbReference type="Pfam" id="PF00593"/>
    </source>
</evidence>
<dbReference type="KEGG" id="gtl:EP073_01725"/>
<dbReference type="OrthoDB" id="9763670at2"/>
<keyword evidence="16" id="KW-1185">Reference proteome</keyword>
<sequence>MCAVLLTLCPVMADENLMRTTIYLDEVSVTADSAADSNLNISEQKVAEKNRSGNIADFLVKDPEISFKRKTAFGDSGDIISIRGMESKRIMLNLDGRSISSTGNVGGNYIDFGTIPLDNIERIEIIKGGSSAEYGNNALGGVINAYTKRPSKDASASVYATMGGWDDASDYHNVRGSFAKRFGSLGVSLGVSHQEAEAYLRNNDYESLHINPKFYLSLPWRGEVILGYKYSKTTRGLIRSNRDDGAPASDSDSSLPGFNTPIDSNYPTASGEYFAGGSPTPSMSVIGDGAYWDKIRHMLDITYIQPLSDNVYIEAMAYKNYEDRYEKNYADVASRLQILTANPNDFDPSLTSEGELVLDRKIEVDRSYGYKLKTVGELEKHTLTAGAEAKALRSGGIDVRYVDTNYNKAGANQWTGTMAGSSGSEADVYGFFISDSYRVTDRLTADFGMRYDRYDAKSGDVNYEDGKATPKVGLTYVLTPNDKVSVFVYQNYRTPTLPELWWNSQASSDDSTVNVPYLIGRELKPETATGIDAAYSHTFSGKGRVQFSAFYYDIEDYILHKAVYVNRSQSYQAWAAYNTDAEFYGTTADGSYDITRSLSGRLSGTYQQTKKKNDPSDPDGVLEEVDYIPDVKASAGISWDITEKITLDMGLNYTGKRLYTVNTATLSKGELGGYTTVDASFRYRLDEHTVFEIYGENLTDKEYEETWGYPAMGFNMGASIKWTL</sequence>
<evidence type="ECO:0000256" key="1">
    <source>
        <dbReference type="ARBA" id="ARBA00004571"/>
    </source>
</evidence>
<dbReference type="SUPFAM" id="SSF56935">
    <property type="entry name" value="Porins"/>
    <property type="match status" value="1"/>
</dbReference>
<keyword evidence="5" id="KW-0732">Signal</keyword>
<dbReference type="InterPro" id="IPR012910">
    <property type="entry name" value="Plug_dom"/>
</dbReference>
<feature type="domain" description="TonB-dependent receptor plug" evidence="14">
    <location>
        <begin position="40"/>
        <end position="142"/>
    </location>
</feature>
<gene>
    <name evidence="15" type="ORF">EP073_01725</name>
</gene>
<comment type="similarity">
    <text evidence="10 11">Belongs to the TonB-dependent receptor family.</text>
</comment>
<organism evidence="15 16">
    <name type="scientific">Geovibrio thiophilus</name>
    <dbReference type="NCBI Taxonomy" id="139438"/>
    <lineage>
        <taxon>Bacteria</taxon>
        <taxon>Pseudomonadati</taxon>
        <taxon>Deferribacterota</taxon>
        <taxon>Deferribacteres</taxon>
        <taxon>Deferribacterales</taxon>
        <taxon>Geovibrionaceae</taxon>
        <taxon>Geovibrio</taxon>
    </lineage>
</organism>
<keyword evidence="8 15" id="KW-0675">Receptor</keyword>
<evidence type="ECO:0000256" key="4">
    <source>
        <dbReference type="ARBA" id="ARBA00022692"/>
    </source>
</evidence>
<dbReference type="AlphaFoldDB" id="A0A3R6B007"/>
<feature type="region of interest" description="Disordered" evidence="12">
    <location>
        <begin position="239"/>
        <end position="261"/>
    </location>
</feature>
<keyword evidence="6 11" id="KW-0798">TonB box</keyword>
<evidence type="ECO:0000256" key="6">
    <source>
        <dbReference type="ARBA" id="ARBA00023077"/>
    </source>
</evidence>
<evidence type="ECO:0000256" key="10">
    <source>
        <dbReference type="PROSITE-ProRule" id="PRU01360"/>
    </source>
</evidence>
<dbReference type="InterPro" id="IPR036942">
    <property type="entry name" value="Beta-barrel_TonB_sf"/>
</dbReference>
<feature type="domain" description="TonB-dependent receptor-like beta-barrel" evidence="13">
    <location>
        <begin position="260"/>
        <end position="698"/>
    </location>
</feature>
<name>A0A3R6B007_9BACT</name>
<evidence type="ECO:0000313" key="15">
    <source>
        <dbReference type="EMBL" id="QAR34445.1"/>
    </source>
</evidence>
<dbReference type="CDD" id="cd01347">
    <property type="entry name" value="ligand_gated_channel"/>
    <property type="match status" value="1"/>
</dbReference>
<feature type="compositionally biased region" description="Low complexity" evidence="12">
    <location>
        <begin position="246"/>
        <end position="257"/>
    </location>
</feature>
<reference evidence="15 16" key="1">
    <citation type="submission" date="2019-01" db="EMBL/GenBank/DDBJ databases">
        <title>Geovibrio thiophilus DSM 11263, complete genome.</title>
        <authorList>
            <person name="Spring S."/>
            <person name="Bunk B."/>
            <person name="Sproer C."/>
        </authorList>
    </citation>
    <scope>NUCLEOTIDE SEQUENCE [LARGE SCALE GENOMIC DNA]</scope>
    <source>
        <strain evidence="15 16">DSM 11263</strain>
    </source>
</reference>
<evidence type="ECO:0000256" key="5">
    <source>
        <dbReference type="ARBA" id="ARBA00022729"/>
    </source>
</evidence>
<dbReference type="Proteomes" id="UP000287502">
    <property type="component" value="Chromosome"/>
</dbReference>
<dbReference type="GO" id="GO:0044718">
    <property type="term" value="P:siderophore transmembrane transport"/>
    <property type="evidence" value="ECO:0007669"/>
    <property type="project" value="TreeGrafter"/>
</dbReference>
<evidence type="ECO:0000259" key="14">
    <source>
        <dbReference type="Pfam" id="PF07715"/>
    </source>
</evidence>
<dbReference type="InterPro" id="IPR039426">
    <property type="entry name" value="TonB-dep_rcpt-like"/>
</dbReference>